<keyword evidence="13" id="KW-1185">Reference proteome</keyword>
<dbReference type="EMBL" id="VXAM01000098">
    <property type="protein sequence ID" value="NXJ90362.1"/>
    <property type="molecule type" value="Genomic_DNA"/>
</dbReference>
<evidence type="ECO:0000256" key="2">
    <source>
        <dbReference type="ARBA" id="ARBA00006453"/>
    </source>
</evidence>
<keyword evidence="4 10" id="KW-0433">Leucine-rich repeat</keyword>
<comment type="caution">
    <text evidence="12">The sequence shown here is derived from an EMBL/GenBank/DDBJ whole genome shotgun (WGS) entry which is preliminary data.</text>
</comment>
<protein>
    <recommendedName>
        <fullName evidence="8 10">Dynein axonemal assembly factor 1</fullName>
    </recommendedName>
</protein>
<keyword evidence="7 10" id="KW-0966">Cell projection</keyword>
<feature type="compositionally biased region" description="Polar residues" evidence="11">
    <location>
        <begin position="34"/>
        <end position="44"/>
    </location>
</feature>
<evidence type="ECO:0000256" key="3">
    <source>
        <dbReference type="ARBA" id="ARBA00022553"/>
    </source>
</evidence>
<keyword evidence="3" id="KW-0597">Phosphoprotein</keyword>
<dbReference type="PANTHER" id="PTHR45973:SF19">
    <property type="entry name" value="DYNEIN AXONEMAL ASSEMBLY FACTOR 1"/>
    <property type="match status" value="1"/>
</dbReference>
<comment type="similarity">
    <text evidence="2 10">Belongs to the DNAAF1 family.</text>
</comment>
<evidence type="ECO:0000256" key="7">
    <source>
        <dbReference type="ARBA" id="ARBA00023273"/>
    </source>
</evidence>
<dbReference type="PROSITE" id="PS51450">
    <property type="entry name" value="LRR"/>
    <property type="match status" value="4"/>
</dbReference>
<sequence length="589" mass="67567">VYGLQAQLEGVEQDSEEKSIENAVNQRQSKDSLNEYSTGDTFQRVQKDGKTQDKAINCMSRADQQNEQKSDGDHKSVTSSFSQRTEEKRSCVRMTKKVLRDICKQQKLYLTPYLNDTLYLHYKGFDRLENLEEYTGLKCLWLECNGLTKIENLEALSEMRCLYLHHNLINKIENLEPLQKLDSLNISNNYIRTIENLSCLKVLQTLQIAHNKLQTVEDIQHLQECPSISVLDLSHNNLSDPNIITILETMPNLRVLNLMGNPVIKKITNYRKTLTVRLKQLTYLDDRPVFPKDRACAEAWAVGGREAEKAEREKWETRERKKIQDCIDALAAIRQKAEEKKRRTYMEERGTSAKCGNGGATDILEDLPREKAAPEKAMLPERDEYAEIEQIKLETPEKLYLDELPDLEDIDVNELSPEEEIFIQKLHFLHLLQEYHPKIEIISEMTNDGDSALEEDNKSTFENSVEEVPTAIFSTVYKIHKEHEKEHLRPLVESFLTEPANSERYLEIRDKQAIPSKPLIQEVLSEPKGNLLLSPVCSRPDDPSPWEEDGKIRVTCPGNSSDGEVLCLAEGEVCPHEVQGDKDSESALD</sequence>
<dbReference type="InterPro" id="IPR032675">
    <property type="entry name" value="LRR_dom_sf"/>
</dbReference>
<feature type="region of interest" description="Disordered" evidence="11">
    <location>
        <begin position="341"/>
        <end position="362"/>
    </location>
</feature>
<evidence type="ECO:0000256" key="6">
    <source>
        <dbReference type="ARBA" id="ARBA00023069"/>
    </source>
</evidence>
<evidence type="ECO:0000256" key="8">
    <source>
        <dbReference type="ARBA" id="ARBA00024429"/>
    </source>
</evidence>
<evidence type="ECO:0000256" key="9">
    <source>
        <dbReference type="ARBA" id="ARBA00046066"/>
    </source>
</evidence>
<feature type="region of interest" description="Disordered" evidence="11">
    <location>
        <begin position="1"/>
        <end position="82"/>
    </location>
</feature>
<keyword evidence="6 10" id="KW-0969">Cilium</keyword>
<dbReference type="FunFam" id="3.80.10.10:FF:000331">
    <property type="entry name" value="Dynein assembly factor 1, axonemal homolog"/>
    <property type="match status" value="1"/>
</dbReference>
<dbReference type="InterPro" id="IPR050576">
    <property type="entry name" value="Cilia_flagella_integrity"/>
</dbReference>
<proteinExistence type="inferred from homology"/>
<comment type="subcellular location">
    <subcellularLocation>
        <location evidence="1 10">Cell projection</location>
        <location evidence="1 10">Cilium</location>
    </subcellularLocation>
</comment>
<gene>
    <name evidence="12" type="primary">Dnaaf1</name>
    <name evidence="12" type="ORF">CORCON_R12340</name>
</gene>
<evidence type="ECO:0000256" key="11">
    <source>
        <dbReference type="SAM" id="MobiDB-lite"/>
    </source>
</evidence>
<evidence type="ECO:0000256" key="5">
    <source>
        <dbReference type="ARBA" id="ARBA00022737"/>
    </source>
</evidence>
<evidence type="ECO:0000256" key="4">
    <source>
        <dbReference type="ARBA" id="ARBA00022614"/>
    </source>
</evidence>
<organism evidence="12 13">
    <name type="scientific">Corythaixoides concolor</name>
    <name type="common">Grey go-away-bird</name>
    <dbReference type="NCBI Taxonomy" id="103956"/>
    <lineage>
        <taxon>Eukaryota</taxon>
        <taxon>Metazoa</taxon>
        <taxon>Chordata</taxon>
        <taxon>Craniata</taxon>
        <taxon>Vertebrata</taxon>
        <taxon>Euteleostomi</taxon>
        <taxon>Archelosauria</taxon>
        <taxon>Archosauria</taxon>
        <taxon>Dinosauria</taxon>
        <taxon>Saurischia</taxon>
        <taxon>Theropoda</taxon>
        <taxon>Coelurosauria</taxon>
        <taxon>Aves</taxon>
        <taxon>Neognathae</taxon>
        <taxon>Neoaves</taxon>
        <taxon>Otidimorphae</taxon>
        <taxon>Musophagiformes</taxon>
        <taxon>Musophagidae</taxon>
        <taxon>Corythaixoides</taxon>
    </lineage>
</organism>
<name>A0A7L0F7G4_CORCN</name>
<dbReference type="SUPFAM" id="SSF52075">
    <property type="entry name" value="Outer arm dynein light chain 1"/>
    <property type="match status" value="1"/>
</dbReference>
<dbReference type="GO" id="GO:0005930">
    <property type="term" value="C:axoneme"/>
    <property type="evidence" value="ECO:0007669"/>
    <property type="project" value="TreeGrafter"/>
</dbReference>
<dbReference type="GO" id="GO:0070840">
    <property type="term" value="F:dynein complex binding"/>
    <property type="evidence" value="ECO:0007669"/>
    <property type="project" value="UniProtKB-UniRule"/>
</dbReference>
<evidence type="ECO:0000313" key="13">
    <source>
        <dbReference type="Proteomes" id="UP000526942"/>
    </source>
</evidence>
<dbReference type="InterPro" id="IPR001611">
    <property type="entry name" value="Leu-rich_rpt"/>
</dbReference>
<feature type="compositionally biased region" description="Basic and acidic residues" evidence="11">
    <location>
        <begin position="341"/>
        <end position="351"/>
    </location>
</feature>
<dbReference type="Pfam" id="PF14580">
    <property type="entry name" value="LRR_9"/>
    <property type="match status" value="1"/>
</dbReference>
<dbReference type="AlphaFoldDB" id="A0A7L0F7G4"/>
<dbReference type="FunFam" id="3.80.10.10:FF:000166">
    <property type="entry name" value="Dynein assembly factor 1, axonemal"/>
    <property type="match status" value="1"/>
</dbReference>
<feature type="non-terminal residue" evidence="12">
    <location>
        <position position="1"/>
    </location>
</feature>
<keyword evidence="5 10" id="KW-0677">Repeat</keyword>
<comment type="function">
    <text evidence="9 10">Cilium-specific protein required for the stability of the ciliary architecture. Plays a role in cytoplasmic preassembly of dynein arms. Involved in regulation of microtubule-based cilia and actin-based brush border microvilli.</text>
</comment>
<dbReference type="Gene3D" id="3.80.10.10">
    <property type="entry name" value="Ribonuclease Inhibitor"/>
    <property type="match status" value="2"/>
</dbReference>
<dbReference type="SMART" id="SM00365">
    <property type="entry name" value="LRR_SD22"/>
    <property type="match status" value="4"/>
</dbReference>
<evidence type="ECO:0000256" key="1">
    <source>
        <dbReference type="ARBA" id="ARBA00004138"/>
    </source>
</evidence>
<accession>A0A7L0F7G4</accession>
<dbReference type="Proteomes" id="UP000526942">
    <property type="component" value="Unassembled WGS sequence"/>
</dbReference>
<dbReference type="PANTHER" id="PTHR45973">
    <property type="entry name" value="PROTEIN PHOSPHATASE 1 REGULATORY SUBUNIT SDS22-RELATED"/>
    <property type="match status" value="1"/>
</dbReference>
<reference evidence="12 13" key="1">
    <citation type="submission" date="2019-09" db="EMBL/GenBank/DDBJ databases">
        <title>Bird 10,000 Genomes (B10K) Project - Family phase.</title>
        <authorList>
            <person name="Zhang G."/>
        </authorList>
    </citation>
    <scope>NUCLEOTIDE SEQUENCE [LARGE SCALE GENOMIC DNA]</scope>
    <source>
        <strain evidence="12">B10K-DU-011-20</strain>
        <tissue evidence="12">Muscle</tissue>
    </source>
</reference>
<feature type="compositionally biased region" description="Basic and acidic residues" evidence="11">
    <location>
        <begin position="64"/>
        <end position="76"/>
    </location>
</feature>
<feature type="non-terminal residue" evidence="12">
    <location>
        <position position="589"/>
    </location>
</feature>
<evidence type="ECO:0000313" key="12">
    <source>
        <dbReference type="EMBL" id="NXJ90362.1"/>
    </source>
</evidence>
<evidence type="ECO:0000256" key="10">
    <source>
        <dbReference type="RuleBase" id="RU364076"/>
    </source>
</evidence>
<dbReference type="OrthoDB" id="1904536at2759"/>
<dbReference type="GO" id="GO:0035082">
    <property type="term" value="P:axoneme assembly"/>
    <property type="evidence" value="ECO:0007669"/>
    <property type="project" value="TreeGrafter"/>
</dbReference>